<comment type="caution">
    <text evidence="2">The sequence shown here is derived from an EMBL/GenBank/DDBJ whole genome shotgun (WGS) entry which is preliminary data.</text>
</comment>
<gene>
    <name evidence="2" type="ORF">G6F50_017011</name>
</gene>
<evidence type="ECO:0000256" key="1">
    <source>
        <dbReference type="SAM" id="MobiDB-lite"/>
    </source>
</evidence>
<name>A0A9P6XRK9_9FUNG</name>
<feature type="compositionally biased region" description="Basic and acidic residues" evidence="1">
    <location>
        <begin position="42"/>
        <end position="57"/>
    </location>
</feature>
<protein>
    <submittedName>
        <fullName evidence="2">Uncharacterized protein</fullName>
    </submittedName>
</protein>
<dbReference type="Proteomes" id="UP000740926">
    <property type="component" value="Unassembled WGS sequence"/>
</dbReference>
<dbReference type="EMBL" id="JAANIU010011639">
    <property type="protein sequence ID" value="KAG1530911.1"/>
    <property type="molecule type" value="Genomic_DNA"/>
</dbReference>
<feature type="compositionally biased region" description="Basic and acidic residues" evidence="1">
    <location>
        <begin position="1"/>
        <end position="10"/>
    </location>
</feature>
<keyword evidence="3" id="KW-1185">Reference proteome</keyword>
<dbReference type="AlphaFoldDB" id="A0A9P6XRK9"/>
<feature type="region of interest" description="Disordered" evidence="1">
    <location>
        <begin position="1"/>
        <end position="96"/>
    </location>
</feature>
<evidence type="ECO:0000313" key="2">
    <source>
        <dbReference type="EMBL" id="KAG1530911.1"/>
    </source>
</evidence>
<accession>A0A9P6XRK9</accession>
<organism evidence="2 3">
    <name type="scientific">Rhizopus delemar</name>
    <dbReference type="NCBI Taxonomy" id="936053"/>
    <lineage>
        <taxon>Eukaryota</taxon>
        <taxon>Fungi</taxon>
        <taxon>Fungi incertae sedis</taxon>
        <taxon>Mucoromycota</taxon>
        <taxon>Mucoromycotina</taxon>
        <taxon>Mucoromycetes</taxon>
        <taxon>Mucorales</taxon>
        <taxon>Mucorineae</taxon>
        <taxon>Rhizopodaceae</taxon>
        <taxon>Rhizopus</taxon>
    </lineage>
</organism>
<evidence type="ECO:0000313" key="3">
    <source>
        <dbReference type="Proteomes" id="UP000740926"/>
    </source>
</evidence>
<sequence>MRQAGDEARQQHGGVVRRQRAGQVADGIEAHQRQQQLAARETGADERQDRRTDHHADGVGADQVTDLGFRDRQAPADLQHQAHAGELAGADGEAAQ</sequence>
<proteinExistence type="predicted"/>
<feature type="compositionally biased region" description="Low complexity" evidence="1">
    <location>
        <begin position="82"/>
        <end position="96"/>
    </location>
</feature>
<reference evidence="2 3" key="1">
    <citation type="journal article" date="2020" name="Microb. Genom.">
        <title>Genetic diversity of clinical and environmental Mucorales isolates obtained from an investigation of mucormycosis cases among solid organ transplant recipients.</title>
        <authorList>
            <person name="Nguyen M.H."/>
            <person name="Kaul D."/>
            <person name="Muto C."/>
            <person name="Cheng S.J."/>
            <person name="Richter R.A."/>
            <person name="Bruno V.M."/>
            <person name="Liu G."/>
            <person name="Beyhan S."/>
            <person name="Sundermann A.J."/>
            <person name="Mounaud S."/>
            <person name="Pasculle A.W."/>
            <person name="Nierman W.C."/>
            <person name="Driscoll E."/>
            <person name="Cumbie R."/>
            <person name="Clancy C.J."/>
            <person name="Dupont C.L."/>
        </authorList>
    </citation>
    <scope>NUCLEOTIDE SEQUENCE [LARGE SCALE GENOMIC DNA]</scope>
    <source>
        <strain evidence="2 3">GL24</strain>
    </source>
</reference>